<dbReference type="Pfam" id="PF13242">
    <property type="entry name" value="Hydrolase_like"/>
    <property type="match status" value="1"/>
</dbReference>
<evidence type="ECO:0000256" key="9">
    <source>
        <dbReference type="ARBA" id="ARBA00022946"/>
    </source>
</evidence>
<keyword evidence="9" id="KW-0809">Transit peptide</keyword>
<evidence type="ECO:0000256" key="3">
    <source>
        <dbReference type="ARBA" id="ARBA00006171"/>
    </source>
</evidence>
<dbReference type="AlphaFoldDB" id="A0A8T0GFT3"/>
<keyword evidence="10" id="KW-0007">Acetylation</keyword>
<dbReference type="SFLD" id="SFLDG01139">
    <property type="entry name" value="C2.A:_Pyridoxal_Phosphate_Phos"/>
    <property type="match status" value="1"/>
</dbReference>
<comment type="function">
    <text evidence="11">Photorespiratory enzyme that dephosphorylates the 2-phosphoglycolate produced by the RuBisCO oxygenation reaction.</text>
</comment>
<name>A0A8T0GFT3_CERPU</name>
<evidence type="ECO:0000256" key="4">
    <source>
        <dbReference type="ARBA" id="ARBA00013078"/>
    </source>
</evidence>
<dbReference type="Proteomes" id="UP000822688">
    <property type="component" value="Chromosome 11"/>
</dbReference>
<evidence type="ECO:0000256" key="7">
    <source>
        <dbReference type="ARBA" id="ARBA00022640"/>
    </source>
</evidence>
<comment type="caution">
    <text evidence="12">The sequence shown here is derived from an EMBL/GenBank/DDBJ whole genome shotgun (WGS) entry which is preliminary data.</text>
</comment>
<evidence type="ECO:0000256" key="2">
    <source>
        <dbReference type="ARBA" id="ARBA00004229"/>
    </source>
</evidence>
<dbReference type="InterPro" id="IPR006349">
    <property type="entry name" value="PGP_euk"/>
</dbReference>
<evidence type="ECO:0000313" key="12">
    <source>
        <dbReference type="EMBL" id="KAG0557029.1"/>
    </source>
</evidence>
<evidence type="ECO:0000256" key="10">
    <source>
        <dbReference type="ARBA" id="ARBA00022990"/>
    </source>
</evidence>
<keyword evidence="7" id="KW-0934">Plastid</keyword>
<dbReference type="SFLD" id="SFLDS00003">
    <property type="entry name" value="Haloacid_Dehalogenase"/>
    <property type="match status" value="1"/>
</dbReference>
<dbReference type="NCBIfam" id="TIGR01452">
    <property type="entry name" value="PGP_euk"/>
    <property type="match status" value="1"/>
</dbReference>
<reference evidence="12 13" key="1">
    <citation type="submission" date="2020-06" db="EMBL/GenBank/DDBJ databases">
        <title>WGS assembly of Ceratodon purpureus strain R40.</title>
        <authorList>
            <person name="Carey S.B."/>
            <person name="Jenkins J."/>
            <person name="Shu S."/>
            <person name="Lovell J.T."/>
            <person name="Sreedasyam A."/>
            <person name="Maumus F."/>
            <person name="Tiley G.P."/>
            <person name="Fernandez-Pozo N."/>
            <person name="Barry K."/>
            <person name="Chen C."/>
            <person name="Wang M."/>
            <person name="Lipzen A."/>
            <person name="Daum C."/>
            <person name="Saski C.A."/>
            <person name="Payton A.C."/>
            <person name="Mcbreen J.C."/>
            <person name="Conrad R.E."/>
            <person name="Kollar L.M."/>
            <person name="Olsson S."/>
            <person name="Huttunen S."/>
            <person name="Landis J.B."/>
            <person name="Wickett N.J."/>
            <person name="Johnson M.G."/>
            <person name="Rensing S.A."/>
            <person name="Grimwood J."/>
            <person name="Schmutz J."/>
            <person name="Mcdaniel S.F."/>
        </authorList>
    </citation>
    <scope>NUCLEOTIDE SEQUENCE [LARGE SCALE GENOMIC DNA]</scope>
    <source>
        <strain evidence="12 13">R40</strain>
    </source>
</reference>
<organism evidence="12 13">
    <name type="scientific">Ceratodon purpureus</name>
    <name type="common">Fire moss</name>
    <name type="synonym">Dicranum purpureum</name>
    <dbReference type="NCBI Taxonomy" id="3225"/>
    <lineage>
        <taxon>Eukaryota</taxon>
        <taxon>Viridiplantae</taxon>
        <taxon>Streptophyta</taxon>
        <taxon>Embryophyta</taxon>
        <taxon>Bryophyta</taxon>
        <taxon>Bryophytina</taxon>
        <taxon>Bryopsida</taxon>
        <taxon>Dicranidae</taxon>
        <taxon>Pseudoditrichales</taxon>
        <taxon>Ditrichaceae</taxon>
        <taxon>Ceratodon</taxon>
    </lineage>
</organism>
<dbReference type="SUPFAM" id="SSF56784">
    <property type="entry name" value="HAD-like"/>
    <property type="match status" value="1"/>
</dbReference>
<dbReference type="Pfam" id="PF13344">
    <property type="entry name" value="Hydrolase_6"/>
    <property type="match status" value="1"/>
</dbReference>
<dbReference type="Gene3D" id="3.40.50.1000">
    <property type="entry name" value="HAD superfamily/HAD-like"/>
    <property type="match status" value="2"/>
</dbReference>
<dbReference type="NCBIfam" id="TIGR01460">
    <property type="entry name" value="HAD-SF-IIA"/>
    <property type="match status" value="1"/>
</dbReference>
<gene>
    <name evidence="12" type="ORF">KC19_11G097000</name>
</gene>
<proteinExistence type="inferred from homology"/>
<dbReference type="EC" id="3.1.3.18" evidence="4"/>
<dbReference type="EMBL" id="CM026432">
    <property type="protein sequence ID" value="KAG0557029.1"/>
    <property type="molecule type" value="Genomic_DNA"/>
</dbReference>
<evidence type="ECO:0000256" key="5">
    <source>
        <dbReference type="ARBA" id="ARBA00022528"/>
    </source>
</evidence>
<comment type="catalytic activity">
    <reaction evidence="1">
        <text>2-phosphoglycolate + H2O = glycolate + phosphate</text>
        <dbReference type="Rhea" id="RHEA:14369"/>
        <dbReference type="ChEBI" id="CHEBI:15377"/>
        <dbReference type="ChEBI" id="CHEBI:29805"/>
        <dbReference type="ChEBI" id="CHEBI:43474"/>
        <dbReference type="ChEBI" id="CHEBI:58033"/>
        <dbReference type="EC" id="3.1.3.18"/>
    </reaction>
</comment>
<dbReference type="InterPro" id="IPR006357">
    <property type="entry name" value="HAD-SF_hydro_IIA"/>
</dbReference>
<evidence type="ECO:0000313" key="13">
    <source>
        <dbReference type="Proteomes" id="UP000822688"/>
    </source>
</evidence>
<dbReference type="GO" id="GO:0008967">
    <property type="term" value="F:phosphoglycolate phosphatase activity"/>
    <property type="evidence" value="ECO:0007669"/>
    <property type="project" value="UniProtKB-EC"/>
</dbReference>
<dbReference type="FunFam" id="3.40.50.1000:FF:000447">
    <property type="match status" value="1"/>
</dbReference>
<dbReference type="InterPro" id="IPR036412">
    <property type="entry name" value="HAD-like_sf"/>
</dbReference>
<accession>A0A8T0GFT3</accession>
<dbReference type="InterPro" id="IPR023214">
    <property type="entry name" value="HAD_sf"/>
</dbReference>
<evidence type="ECO:0000256" key="6">
    <source>
        <dbReference type="ARBA" id="ARBA00022553"/>
    </source>
</evidence>
<dbReference type="PANTHER" id="PTHR19288:SF46">
    <property type="entry name" value="HALOACID DEHALOGENASE-LIKE HYDROLASE DOMAIN-CONTAINING PROTEIN 2"/>
    <property type="match status" value="1"/>
</dbReference>
<evidence type="ECO:0000256" key="8">
    <source>
        <dbReference type="ARBA" id="ARBA00022801"/>
    </source>
</evidence>
<sequence length="408" mass="44485">MAHSGLFFLTLTLRHGQHRSGRALRLLRPTLSHPAFCGGSMVVCGAPFHSVCSPKPHLLRAHTESPLARSSLRIGLEQGLPSQPHSSFLGLFSRGRMDSSPQIRFGSTATARFLTDHDKLIDSVETFIFDCDGVIWRGDTLIDGAAETLDMLRAKGKQLVFVTNNSTKSRKQCRKKFEALGVNVLEEEIFSSSFAAAAYLKSINFPSNKKVYIIGEAGIQLELKQAGINYLGGPEDGDKKIDLSPGQVMEHDPDVAAVVVGFDRHVNYYKLQYATRCLRENPGCMFIATNCDAGIHLTESQEWAGAGTMVGAIKGSTKKEPLVVGKPSTFMMDHVASKFNIKTSQLCMVGDRLETDILFGQNGGCATLLVLSGVTTLEALQSDENKIQPDYYTNKISDLLAAKKVANV</sequence>
<comment type="subcellular location">
    <subcellularLocation>
        <location evidence="2">Plastid</location>
        <location evidence="2">Chloroplast</location>
    </subcellularLocation>
</comment>
<dbReference type="GO" id="GO:0009507">
    <property type="term" value="C:chloroplast"/>
    <property type="evidence" value="ECO:0007669"/>
    <property type="project" value="UniProtKB-SubCell"/>
</dbReference>
<dbReference type="SFLD" id="SFLDF00039">
    <property type="entry name" value="phosphoglycolate_phosphatase_2"/>
    <property type="match status" value="1"/>
</dbReference>
<dbReference type="FunFam" id="3.40.50.1000:FF:000039">
    <property type="entry name" value="Phosphoglycolate phosphatase"/>
    <property type="match status" value="1"/>
</dbReference>
<protein>
    <recommendedName>
        <fullName evidence="4">phosphoglycolate phosphatase</fullName>
        <ecNumber evidence="4">3.1.3.18</ecNumber>
    </recommendedName>
</protein>
<evidence type="ECO:0000256" key="11">
    <source>
        <dbReference type="ARBA" id="ARBA00059713"/>
    </source>
</evidence>
<keyword evidence="13" id="KW-1185">Reference proteome</keyword>
<evidence type="ECO:0000256" key="1">
    <source>
        <dbReference type="ARBA" id="ARBA00000830"/>
    </source>
</evidence>
<dbReference type="CDD" id="cd07510">
    <property type="entry name" value="HAD_Pase_UmpH-like"/>
    <property type="match status" value="1"/>
</dbReference>
<keyword evidence="5" id="KW-0150">Chloroplast</keyword>
<keyword evidence="8" id="KW-0378">Hydrolase</keyword>
<comment type="similarity">
    <text evidence="3">Belongs to the HAD-like hydrolase superfamily. CbbY/CbbZ/Gph/YieH family.</text>
</comment>
<keyword evidence="6" id="KW-0597">Phosphoprotein</keyword>
<dbReference type="PANTHER" id="PTHR19288">
    <property type="entry name" value="4-NITROPHENYLPHOSPHATASE-RELATED"/>
    <property type="match status" value="1"/>
</dbReference>